<dbReference type="Proteomes" id="UP000631114">
    <property type="component" value="Unassembled WGS sequence"/>
</dbReference>
<feature type="transmembrane region" description="Helical" evidence="2">
    <location>
        <begin position="7"/>
        <end position="26"/>
    </location>
</feature>
<proteinExistence type="inferred from homology"/>
<evidence type="ECO:0000256" key="1">
    <source>
        <dbReference type="ARBA" id="ARBA00007033"/>
    </source>
</evidence>
<reference evidence="4 5" key="1">
    <citation type="submission" date="2020-10" db="EMBL/GenBank/DDBJ databases">
        <title>The Coptis chinensis genome and diversification of protoberbering-type alkaloids.</title>
        <authorList>
            <person name="Wang B."/>
            <person name="Shu S."/>
            <person name="Song C."/>
            <person name="Liu Y."/>
        </authorList>
    </citation>
    <scope>NUCLEOTIDE SEQUENCE [LARGE SCALE GENOMIC DNA]</scope>
    <source>
        <strain evidence="4">HL-2020</strain>
        <tissue evidence="4">Leaf</tissue>
    </source>
</reference>
<keyword evidence="2" id="KW-0812">Transmembrane</keyword>
<evidence type="ECO:0000256" key="2">
    <source>
        <dbReference type="SAM" id="Phobius"/>
    </source>
</evidence>
<keyword evidence="5" id="KW-1185">Reference proteome</keyword>
<dbReference type="EMBL" id="JADFTS010000001">
    <property type="protein sequence ID" value="KAF9624857.1"/>
    <property type="molecule type" value="Genomic_DNA"/>
</dbReference>
<comment type="caution">
    <text evidence="4">The sequence shown here is derived from an EMBL/GenBank/DDBJ whole genome shotgun (WGS) entry which is preliminary data.</text>
</comment>
<evidence type="ECO:0000313" key="4">
    <source>
        <dbReference type="EMBL" id="KAF9624857.1"/>
    </source>
</evidence>
<dbReference type="Pfam" id="PF03407">
    <property type="entry name" value="Nucleotid_trans"/>
    <property type="match status" value="1"/>
</dbReference>
<dbReference type="PANTHER" id="PTHR46038">
    <property type="entry name" value="EXPRESSED PROTEIN-RELATED"/>
    <property type="match status" value="1"/>
</dbReference>
<dbReference type="InterPro" id="IPR005069">
    <property type="entry name" value="Nucl-diP-sugar_transferase"/>
</dbReference>
<organism evidence="4 5">
    <name type="scientific">Coptis chinensis</name>
    <dbReference type="NCBI Taxonomy" id="261450"/>
    <lineage>
        <taxon>Eukaryota</taxon>
        <taxon>Viridiplantae</taxon>
        <taxon>Streptophyta</taxon>
        <taxon>Embryophyta</taxon>
        <taxon>Tracheophyta</taxon>
        <taxon>Spermatophyta</taxon>
        <taxon>Magnoliopsida</taxon>
        <taxon>Ranunculales</taxon>
        <taxon>Ranunculaceae</taxon>
        <taxon>Coptidoideae</taxon>
        <taxon>Coptis</taxon>
    </lineage>
</organism>
<sequence>MDCPTKRVGHLAFVSLLVVGALYIFIPTSDVSKGLLSSKYCQYSSSPKETTTVTLRDELEATLDGVATENKTLIVVILNKAYIEGEKPMLDLFLESFWLGQDTQFLINHLLLVAMDQVAYDRCKFLRLHCYRLVIDGVDYGEEKLFNSRDFINMMWRRTLFLADVLKRGYSFIFTDMDIMWFRNPFIRLGQNESGDIQISVDKFNGNPWSTNNHINAGFYFVKSNNKTISLFETWNAMRNYSNYKGMNEQDVLQKMMRIGMFKKLGLRVRFLDTLFFSGFCQNSKNFSVVATVHANCCPRIDAKVADLSIVLRDWRSYRTMVDDSKKRLSGSTNDMSTLRWSKHVACITSMRNFNRASLS</sequence>
<name>A0A835IZ07_9MAGN</name>
<dbReference type="Gene3D" id="3.90.550.10">
    <property type="entry name" value="Spore Coat Polysaccharide Biosynthesis Protein SpsA, Chain A"/>
    <property type="match status" value="1"/>
</dbReference>
<feature type="domain" description="Nucleotide-diphospho-sugar transferase" evidence="3">
    <location>
        <begin position="106"/>
        <end position="308"/>
    </location>
</feature>
<dbReference type="InterPro" id="IPR044821">
    <property type="entry name" value="At1g28695/At4g15970-like"/>
</dbReference>
<evidence type="ECO:0000313" key="5">
    <source>
        <dbReference type="Proteomes" id="UP000631114"/>
    </source>
</evidence>
<dbReference type="PANTHER" id="PTHR46038:SF12">
    <property type="entry name" value="OS03G0731800 PROTEIN"/>
    <property type="match status" value="1"/>
</dbReference>
<evidence type="ECO:0000259" key="3">
    <source>
        <dbReference type="Pfam" id="PF03407"/>
    </source>
</evidence>
<comment type="similarity">
    <text evidence="1">Belongs to the glycosyltransferase 77 family.</text>
</comment>
<keyword evidence="2" id="KW-1133">Transmembrane helix</keyword>
<dbReference type="InterPro" id="IPR029044">
    <property type="entry name" value="Nucleotide-diphossugar_trans"/>
</dbReference>
<dbReference type="AlphaFoldDB" id="A0A835IZ07"/>
<keyword evidence="2" id="KW-0472">Membrane</keyword>
<dbReference type="OrthoDB" id="540503at2759"/>
<protein>
    <recommendedName>
        <fullName evidence="3">Nucleotide-diphospho-sugar transferase domain-containing protein</fullName>
    </recommendedName>
</protein>
<accession>A0A835IZ07</accession>
<gene>
    <name evidence="4" type="ORF">IFM89_015411</name>
</gene>